<keyword evidence="2" id="KW-1185">Reference proteome</keyword>
<reference evidence="1 2" key="1">
    <citation type="submission" date="2019-04" db="EMBL/GenBank/DDBJ databases">
        <authorList>
            <person name="Gallagher L."/>
            <person name="Broussard G."/>
        </authorList>
    </citation>
    <scope>NUCLEOTIDE SEQUENCE [LARGE SCALE GENOMIC DNA]</scope>
</reference>
<gene>
    <name evidence="1" type="ORF">ACHELOUS_35</name>
</gene>
<dbReference type="Proteomes" id="UP000302168">
    <property type="component" value="Segment"/>
</dbReference>
<proteinExistence type="predicted"/>
<evidence type="ECO:0000313" key="1">
    <source>
        <dbReference type="EMBL" id="QCQ57632.1"/>
    </source>
</evidence>
<organism evidence="1 2">
    <name type="scientific">Vibrio phage Achelous</name>
    <dbReference type="NCBI Taxonomy" id="2576872"/>
    <lineage>
        <taxon>Viruses</taxon>
        <taxon>Duplodnaviria</taxon>
        <taxon>Heunggongvirae</taxon>
        <taxon>Uroviricota</taxon>
        <taxon>Caudoviricetes</taxon>
        <taxon>Demerecviridae</taxon>
        <taxon>Ermolyevavirinae</taxon>
        <taxon>Thalassavirus</taxon>
        <taxon>Thalassavirus achelous</taxon>
    </lineage>
</organism>
<evidence type="ECO:0000313" key="2">
    <source>
        <dbReference type="Proteomes" id="UP000302168"/>
    </source>
</evidence>
<sequence length="178" mass="20333">MKVNISGSWKNGVPWVNIGGTWRKGIATWVNISGTWKKMAYAFTHIVIRQEITQRIVGSDYRWESENTKEFFKDPSDYPLTELKCHTNKSKYSSTPATAWFMLTFSDTAECTRLHDLFKGSRVKIKVKAGFEQTYTTANANTIKGTNLIQFQPKDKLTAYNLIKSAKDNSISITIDYI</sequence>
<accession>A0A4P8MUR5</accession>
<dbReference type="EMBL" id="MK796244">
    <property type="protein sequence ID" value="QCQ57632.1"/>
    <property type="molecule type" value="Genomic_DNA"/>
</dbReference>
<protein>
    <submittedName>
        <fullName evidence="1">Uncharacterized protein</fullName>
    </submittedName>
</protein>
<name>A0A4P8MUR5_9CAUD</name>